<feature type="domain" description="Gfo/Idh/MocA-like oxidoreductase N-terminal" evidence="1">
    <location>
        <begin position="2"/>
        <end position="105"/>
    </location>
</feature>
<dbReference type="InterPro" id="IPR036291">
    <property type="entry name" value="NAD(P)-bd_dom_sf"/>
</dbReference>
<dbReference type="Pfam" id="PF01408">
    <property type="entry name" value="GFO_IDH_MocA"/>
    <property type="match status" value="1"/>
</dbReference>
<dbReference type="InterPro" id="IPR051450">
    <property type="entry name" value="Gfo/Idh/MocA_Oxidoreductases"/>
</dbReference>
<dbReference type="InterPro" id="IPR055170">
    <property type="entry name" value="GFO_IDH_MocA-like_dom"/>
</dbReference>
<reference evidence="3" key="1">
    <citation type="submission" date="2019-08" db="EMBL/GenBank/DDBJ databases">
        <authorList>
            <person name="Kucharzyk K."/>
            <person name="Murdoch R.W."/>
            <person name="Higgins S."/>
            <person name="Loffler F."/>
        </authorList>
    </citation>
    <scope>NUCLEOTIDE SEQUENCE</scope>
</reference>
<name>A0A644ZHK8_9ZZZZ</name>
<dbReference type="Gene3D" id="3.30.360.10">
    <property type="entry name" value="Dihydrodipicolinate Reductase, domain 2"/>
    <property type="match status" value="1"/>
</dbReference>
<dbReference type="SUPFAM" id="SSF55347">
    <property type="entry name" value="Glyceraldehyde-3-phosphate dehydrogenase-like, C-terminal domain"/>
    <property type="match status" value="1"/>
</dbReference>
<dbReference type="Gene3D" id="3.40.50.720">
    <property type="entry name" value="NAD(P)-binding Rossmann-like Domain"/>
    <property type="match status" value="1"/>
</dbReference>
<sequence>MKICFVGLGSIGTRHLKNLSTLLMRKNIAFSIDALRSNDRPLQEDVALLLHRQYADITDMPCDYDIAFICSPTASHYADVVRMVDHTQNMFIEKPVFDRFFDFKKLGLREDGMYYVACPLRYNAVLQYLKGFIEREHIYAVRAICSTYLPDWRPSVDYRTVYSAHQNMGGGVSIDLIHEWDYICWLFGFPQKVQYSCGQFSKLDLDSDDLAVYIGQYPDKLISLHLDYFGRSERREIELYTEDETVVGDIRNGQVRFLRKGQSVGLAEARDEYQSRELQHFLNIIDGKIKNDSDVKHALNVLSIARGEWNE</sequence>
<dbReference type="AlphaFoldDB" id="A0A644ZHK8"/>
<comment type="caution">
    <text evidence="3">The sequence shown here is derived from an EMBL/GenBank/DDBJ whole genome shotgun (WGS) entry which is preliminary data.</text>
</comment>
<protein>
    <submittedName>
        <fullName evidence="3">Uncharacterized protein</fullName>
    </submittedName>
</protein>
<dbReference type="InterPro" id="IPR000683">
    <property type="entry name" value="Gfo/Idh/MocA-like_OxRdtase_N"/>
</dbReference>
<dbReference type="PANTHER" id="PTHR43377">
    <property type="entry name" value="BILIVERDIN REDUCTASE A"/>
    <property type="match status" value="1"/>
</dbReference>
<organism evidence="3">
    <name type="scientific">bioreactor metagenome</name>
    <dbReference type="NCBI Taxonomy" id="1076179"/>
    <lineage>
        <taxon>unclassified sequences</taxon>
        <taxon>metagenomes</taxon>
        <taxon>ecological metagenomes</taxon>
    </lineage>
</organism>
<dbReference type="EMBL" id="VSSQ01008772">
    <property type="protein sequence ID" value="MPM39798.1"/>
    <property type="molecule type" value="Genomic_DNA"/>
</dbReference>
<accession>A0A644ZHK8</accession>
<evidence type="ECO:0000259" key="1">
    <source>
        <dbReference type="Pfam" id="PF01408"/>
    </source>
</evidence>
<gene>
    <name evidence="3" type="ORF">SDC9_86433</name>
</gene>
<feature type="domain" description="GFO/IDH/MocA-like oxidoreductase" evidence="2">
    <location>
        <begin position="127"/>
        <end position="245"/>
    </location>
</feature>
<dbReference type="GO" id="GO:0000166">
    <property type="term" value="F:nucleotide binding"/>
    <property type="evidence" value="ECO:0007669"/>
    <property type="project" value="InterPro"/>
</dbReference>
<dbReference type="SUPFAM" id="SSF51735">
    <property type="entry name" value="NAD(P)-binding Rossmann-fold domains"/>
    <property type="match status" value="1"/>
</dbReference>
<dbReference type="PANTHER" id="PTHR43377:SF1">
    <property type="entry name" value="BILIVERDIN REDUCTASE A"/>
    <property type="match status" value="1"/>
</dbReference>
<evidence type="ECO:0000259" key="2">
    <source>
        <dbReference type="Pfam" id="PF22725"/>
    </source>
</evidence>
<evidence type="ECO:0000313" key="3">
    <source>
        <dbReference type="EMBL" id="MPM39798.1"/>
    </source>
</evidence>
<dbReference type="Pfam" id="PF22725">
    <property type="entry name" value="GFO_IDH_MocA_C3"/>
    <property type="match status" value="1"/>
</dbReference>
<proteinExistence type="predicted"/>